<organism evidence="2 3">
    <name type="scientific">Diplodia seriata</name>
    <dbReference type="NCBI Taxonomy" id="420778"/>
    <lineage>
        <taxon>Eukaryota</taxon>
        <taxon>Fungi</taxon>
        <taxon>Dikarya</taxon>
        <taxon>Ascomycota</taxon>
        <taxon>Pezizomycotina</taxon>
        <taxon>Dothideomycetes</taxon>
        <taxon>Dothideomycetes incertae sedis</taxon>
        <taxon>Botryosphaeriales</taxon>
        <taxon>Botryosphaeriaceae</taxon>
        <taxon>Diplodia</taxon>
    </lineage>
</organism>
<protein>
    <submittedName>
        <fullName evidence="2">Putative aminoglycoside phosphotransferase</fullName>
    </submittedName>
</protein>
<dbReference type="InterPro" id="IPR051678">
    <property type="entry name" value="AGP_Transferase"/>
</dbReference>
<feature type="compositionally biased region" description="Basic residues" evidence="1">
    <location>
        <begin position="65"/>
        <end position="80"/>
    </location>
</feature>
<dbReference type="InterPro" id="IPR011009">
    <property type="entry name" value="Kinase-like_dom_sf"/>
</dbReference>
<dbReference type="AlphaFoldDB" id="A0A0G2EBC7"/>
<dbReference type="PANTHER" id="PTHR21310">
    <property type="entry name" value="AMINOGLYCOSIDE PHOSPHOTRANSFERASE-RELATED-RELATED"/>
    <property type="match status" value="1"/>
</dbReference>
<dbReference type="Proteomes" id="UP000034182">
    <property type="component" value="Unassembled WGS sequence"/>
</dbReference>
<reference evidence="2 3" key="2">
    <citation type="submission" date="2015-05" db="EMBL/GenBank/DDBJ databases">
        <title>Distinctive expansion of gene families associated with plant cell wall degradation and secondary metabolism in the genomes of grapevine trunk pathogens.</title>
        <authorList>
            <person name="Lawrence D.P."/>
            <person name="Travadon R."/>
            <person name="Rolshausen P.E."/>
            <person name="Baumgartner K."/>
        </authorList>
    </citation>
    <scope>NUCLEOTIDE SEQUENCE [LARGE SCALE GENOMIC DNA]</scope>
    <source>
        <strain evidence="2">DS831</strain>
    </source>
</reference>
<name>A0A0G2EBC7_9PEZI</name>
<evidence type="ECO:0000313" key="2">
    <source>
        <dbReference type="EMBL" id="KKY19799.1"/>
    </source>
</evidence>
<dbReference type="PANTHER" id="PTHR21310:SF51">
    <property type="entry name" value="AMINOGLYCOSIDE PHOSPHOTRANSFERASE DOMAIN-CONTAINING PROTEIN"/>
    <property type="match status" value="1"/>
</dbReference>
<evidence type="ECO:0000256" key="1">
    <source>
        <dbReference type="SAM" id="MobiDB-lite"/>
    </source>
</evidence>
<keyword evidence="2" id="KW-0808">Transferase</keyword>
<feature type="region of interest" description="Disordered" evidence="1">
    <location>
        <begin position="65"/>
        <end position="93"/>
    </location>
</feature>
<dbReference type="EMBL" id="LAQI01000109">
    <property type="protein sequence ID" value="KKY19799.1"/>
    <property type="molecule type" value="Genomic_DNA"/>
</dbReference>
<sequence>MARHQTSGGARSRNKLKHGLHTLKYNISAATSSTTLVPSQPGNSLLDSERQRGCLAVMYRIARLPHRNKKKEPPQPKHHVAGSSHGSDETDPKWGPIFGLSDESLADLALDIASNISSIPKRLLPDSSSVKVVAKMNGYNNCVFVLEYQEGVKICVRVPASGWEGKWSDVDVDALQVQVRTMQYISRHTNCPIPEIISYDTTFNNAIHSPYVAMTYIEGRPVEDLWYDDTGPLPLEEMRQNILRSMAKAVSELRTLTFDKMGTLQFGAEQDDNPTIGPFVLLNFGASRTSSFMNYIGEMDKNPLSDSRAWLRGRLEEWRREEIQPSDDNPCPVVPAHYEKLGMYRLFSMLLGEFPGPEDGEEKFVLAPPDFDWQNILADEYGNVMAILDWDRVETLPRYLGWSTFPEFLFRDWEPNGWYVWPHWVDKVMSPMEYDRYRTDYARFMTEASGGEGDCKYTAKSHIFEQIAFAIGRTHYMDGVLQRVLSTTLPQVNAKIALQYIGEKGLDPAQEDQIRHEFKTLLACGKEGAVCEGMVVQTTIVCAPPSALHEKRNGETGCTEEA</sequence>
<gene>
    <name evidence="2" type="ORF">UCDDS831_g05084</name>
</gene>
<evidence type="ECO:0000313" key="3">
    <source>
        <dbReference type="Proteomes" id="UP000034182"/>
    </source>
</evidence>
<accession>A0A0G2EBC7</accession>
<comment type="caution">
    <text evidence="2">The sequence shown here is derived from an EMBL/GenBank/DDBJ whole genome shotgun (WGS) entry which is preliminary data.</text>
</comment>
<dbReference type="GO" id="GO:0016740">
    <property type="term" value="F:transferase activity"/>
    <property type="evidence" value="ECO:0007669"/>
    <property type="project" value="UniProtKB-KW"/>
</dbReference>
<proteinExistence type="predicted"/>
<reference evidence="2 3" key="1">
    <citation type="submission" date="2015-03" db="EMBL/GenBank/DDBJ databases">
        <authorList>
            <person name="Morales-Cruz A."/>
            <person name="Amrine K.C."/>
            <person name="Cantu D."/>
        </authorList>
    </citation>
    <scope>NUCLEOTIDE SEQUENCE [LARGE SCALE GENOMIC DNA]</scope>
    <source>
        <strain evidence="2">DS831</strain>
    </source>
</reference>
<dbReference type="SUPFAM" id="SSF56112">
    <property type="entry name" value="Protein kinase-like (PK-like)"/>
    <property type="match status" value="1"/>
</dbReference>